<dbReference type="AlphaFoldDB" id="A0AAD4MP16"/>
<evidence type="ECO:0000313" key="2">
    <source>
        <dbReference type="EMBL" id="KAI1696634.1"/>
    </source>
</evidence>
<dbReference type="EMBL" id="JAKKPZ010000316">
    <property type="protein sequence ID" value="KAI1696634.1"/>
    <property type="molecule type" value="Genomic_DNA"/>
</dbReference>
<evidence type="ECO:0000256" key="1">
    <source>
        <dbReference type="SAM" id="MobiDB-lite"/>
    </source>
</evidence>
<proteinExistence type="predicted"/>
<feature type="compositionally biased region" description="Basic and acidic residues" evidence="1">
    <location>
        <begin position="253"/>
        <end position="271"/>
    </location>
</feature>
<gene>
    <name evidence="2" type="ORF">DdX_18947</name>
</gene>
<evidence type="ECO:0000313" key="3">
    <source>
        <dbReference type="Proteomes" id="UP001201812"/>
    </source>
</evidence>
<sequence>MATQFVCSQCRMILSESERRPHISAKHLRYFPFECATCKETNQDHLTATKEAMDQHISACHSGDNSGILLLEDKTKELELSKMVEECQSMNQKCFPIDSKSKLRRAFELLDNAGTSTGNRIAAQNDSVLSQFKDANDDVIIIDDGNEIAAVPNNTAEDNLSEQSTKARIAKIEIDMPFEDTVFSPDFENYSNCENSEVPNAILPKTNHFVGISATSKPYNTINSTIDTTILSQSTPLKRCFLDNVFNDSIESPKKRGLVENDNHSSNETNRKSTSSANQGTMDINATIHYRDDYDECPTTSAQITSSIPADSSCKRTITKLFLVISEGIACFETSERRKYEYAPLSDYLPILRESALCSDGCAVMIQFYACDSEIPYHYRKSIDQPKTEFSSLQKLKTFAQELHSIAFLWANVSVTAHFGRFKKNKGNETPSQLDYCSELFNRERSVIKCKKLSVTLVDNWPLSIVTNVADRCEDCALILEEVSPGTRQLHEAFLDEMYNGEVLQRIPITFFISHDPALHDFIAKLREQFRRAPHKRFKFELFFYSNKFHMPPLQTQDCTLEARIVRKVTKVFAGCALIEQRASGS</sequence>
<dbReference type="Proteomes" id="UP001201812">
    <property type="component" value="Unassembled WGS sequence"/>
</dbReference>
<feature type="region of interest" description="Disordered" evidence="1">
    <location>
        <begin position="253"/>
        <end position="280"/>
    </location>
</feature>
<comment type="caution">
    <text evidence="2">The sequence shown here is derived from an EMBL/GenBank/DDBJ whole genome shotgun (WGS) entry which is preliminary data.</text>
</comment>
<protein>
    <submittedName>
        <fullName evidence="2">Uncharacterized protein</fullName>
    </submittedName>
</protein>
<reference evidence="2" key="1">
    <citation type="submission" date="2022-01" db="EMBL/GenBank/DDBJ databases">
        <title>Genome Sequence Resource for Two Populations of Ditylenchus destructor, the Migratory Endoparasitic Phytonematode.</title>
        <authorList>
            <person name="Zhang H."/>
            <person name="Lin R."/>
            <person name="Xie B."/>
        </authorList>
    </citation>
    <scope>NUCLEOTIDE SEQUENCE</scope>
    <source>
        <strain evidence="2">BazhouSP</strain>
    </source>
</reference>
<accession>A0AAD4MP16</accession>
<keyword evidence="3" id="KW-1185">Reference proteome</keyword>
<organism evidence="2 3">
    <name type="scientific">Ditylenchus destructor</name>
    <dbReference type="NCBI Taxonomy" id="166010"/>
    <lineage>
        <taxon>Eukaryota</taxon>
        <taxon>Metazoa</taxon>
        <taxon>Ecdysozoa</taxon>
        <taxon>Nematoda</taxon>
        <taxon>Chromadorea</taxon>
        <taxon>Rhabditida</taxon>
        <taxon>Tylenchina</taxon>
        <taxon>Tylenchomorpha</taxon>
        <taxon>Sphaerularioidea</taxon>
        <taxon>Anguinidae</taxon>
        <taxon>Anguininae</taxon>
        <taxon>Ditylenchus</taxon>
    </lineage>
</organism>
<name>A0AAD4MP16_9BILA</name>